<dbReference type="GO" id="GO:0016491">
    <property type="term" value="F:oxidoreductase activity"/>
    <property type="evidence" value="ECO:0007669"/>
    <property type="project" value="UniProtKB-KW"/>
</dbReference>
<gene>
    <name evidence="5" type="ORF">MNBD_GAMMA12-1225</name>
</gene>
<dbReference type="EC" id="1.9.3.1" evidence="5"/>
<reference evidence="5" key="1">
    <citation type="submission" date="2018-06" db="EMBL/GenBank/DDBJ databases">
        <authorList>
            <person name="Zhirakovskaya E."/>
        </authorList>
    </citation>
    <scope>NUCLEOTIDE SEQUENCE</scope>
</reference>
<dbReference type="PANTHER" id="PTHR33751">
    <property type="entry name" value="CBB3-TYPE CYTOCHROME C OXIDASE SUBUNIT FIXP"/>
    <property type="match status" value="1"/>
</dbReference>
<keyword evidence="5" id="KW-0560">Oxidoreductase</keyword>
<dbReference type="EMBL" id="UOFL01000102">
    <property type="protein sequence ID" value="VAW76274.1"/>
    <property type="molecule type" value="Genomic_DNA"/>
</dbReference>
<dbReference type="PROSITE" id="PS51007">
    <property type="entry name" value="CYTC"/>
    <property type="match status" value="2"/>
</dbReference>
<dbReference type="AlphaFoldDB" id="A0A3B0Z4Q4"/>
<keyword evidence="1" id="KW-0349">Heme</keyword>
<evidence type="ECO:0000259" key="4">
    <source>
        <dbReference type="PROSITE" id="PS51007"/>
    </source>
</evidence>
<dbReference type="PANTHER" id="PTHR33751:SF1">
    <property type="entry name" value="CBB3-TYPE CYTOCHROME C OXIDASE SUBUNIT FIXP"/>
    <property type="match status" value="1"/>
</dbReference>
<dbReference type="GO" id="GO:0009055">
    <property type="term" value="F:electron transfer activity"/>
    <property type="evidence" value="ECO:0007669"/>
    <property type="project" value="InterPro"/>
</dbReference>
<dbReference type="SUPFAM" id="SSF46626">
    <property type="entry name" value="Cytochrome c"/>
    <property type="match status" value="2"/>
</dbReference>
<protein>
    <submittedName>
        <fullName evidence="5">Cytochrome c oxidase subunit CcoP</fullName>
        <ecNumber evidence="5">1.9.3.1</ecNumber>
    </submittedName>
</protein>
<name>A0A3B0Z4Q4_9ZZZZ</name>
<dbReference type="GO" id="GO:0046872">
    <property type="term" value="F:metal ion binding"/>
    <property type="evidence" value="ECO:0007669"/>
    <property type="project" value="UniProtKB-KW"/>
</dbReference>
<keyword evidence="3" id="KW-0408">Iron</keyword>
<dbReference type="GO" id="GO:0020037">
    <property type="term" value="F:heme binding"/>
    <property type="evidence" value="ECO:0007669"/>
    <property type="project" value="InterPro"/>
</dbReference>
<evidence type="ECO:0000256" key="2">
    <source>
        <dbReference type="ARBA" id="ARBA00022723"/>
    </source>
</evidence>
<feature type="domain" description="Cytochrome c" evidence="4">
    <location>
        <begin position="128"/>
        <end position="208"/>
    </location>
</feature>
<accession>A0A3B0Z4Q4</accession>
<evidence type="ECO:0000256" key="3">
    <source>
        <dbReference type="ARBA" id="ARBA00023004"/>
    </source>
</evidence>
<dbReference type="InterPro" id="IPR050597">
    <property type="entry name" value="Cytochrome_c_Oxidase_Subunit"/>
</dbReference>
<dbReference type="InterPro" id="IPR009056">
    <property type="entry name" value="Cyt_c-like_dom"/>
</dbReference>
<proteinExistence type="predicted"/>
<organism evidence="5">
    <name type="scientific">hydrothermal vent metagenome</name>
    <dbReference type="NCBI Taxonomy" id="652676"/>
    <lineage>
        <taxon>unclassified sequences</taxon>
        <taxon>metagenomes</taxon>
        <taxon>ecological metagenomes</taxon>
    </lineage>
</organism>
<dbReference type="Gene3D" id="1.10.760.10">
    <property type="entry name" value="Cytochrome c-like domain"/>
    <property type="match status" value="2"/>
</dbReference>
<evidence type="ECO:0000256" key="1">
    <source>
        <dbReference type="ARBA" id="ARBA00022617"/>
    </source>
</evidence>
<dbReference type="InterPro" id="IPR036909">
    <property type="entry name" value="Cyt_c-like_dom_sf"/>
</dbReference>
<dbReference type="Pfam" id="PF13442">
    <property type="entry name" value="Cytochrome_CBB3"/>
    <property type="match status" value="2"/>
</dbReference>
<sequence>MNCIKCHSKIKKYHSRIKNNKNIIQINSLYHYRTLLAYTSHSFFNIKNNHAFPFLIFILLWMLLSACDSPEQQVVTQSKSDASHKKIVQDNKLLKSTRAGLNASTNTRKLSTAGTGMTLNTVPHIDPVLATKGKAIYLQNCVFCHQADAIGKPGVAPSLTNKEFLSIASNKFLYETIRDGRSGTGMPPFKHLGKNKIIALIAYLREHATLPSRVKAVAGQSASHGDPRLGKLFFSQICSTCHGPGGNGYTAGGTGTAIGKRGFLSKVSDGFIRTTIKEGRSNTRMLSFQGPQALADLSSKEIDDIIAYMRTVPGEAAK</sequence>
<evidence type="ECO:0000313" key="5">
    <source>
        <dbReference type="EMBL" id="VAW76274.1"/>
    </source>
</evidence>
<feature type="domain" description="Cytochrome c" evidence="4">
    <location>
        <begin position="225"/>
        <end position="313"/>
    </location>
</feature>
<keyword evidence="2" id="KW-0479">Metal-binding</keyword>